<evidence type="ECO:0000313" key="2">
    <source>
        <dbReference type="EMBL" id="KAH7982287.1"/>
    </source>
</evidence>
<dbReference type="EMBL" id="JABSTV010001245">
    <property type="protein sequence ID" value="KAH7982287.1"/>
    <property type="molecule type" value="Genomic_DNA"/>
</dbReference>
<accession>A0A9D4QGA0</accession>
<organism evidence="2 3">
    <name type="scientific">Rhipicephalus sanguineus</name>
    <name type="common">Brown dog tick</name>
    <name type="synonym">Ixodes sanguineus</name>
    <dbReference type="NCBI Taxonomy" id="34632"/>
    <lineage>
        <taxon>Eukaryota</taxon>
        <taxon>Metazoa</taxon>
        <taxon>Ecdysozoa</taxon>
        <taxon>Arthropoda</taxon>
        <taxon>Chelicerata</taxon>
        <taxon>Arachnida</taxon>
        <taxon>Acari</taxon>
        <taxon>Parasitiformes</taxon>
        <taxon>Ixodida</taxon>
        <taxon>Ixodoidea</taxon>
        <taxon>Ixodidae</taxon>
        <taxon>Rhipicephalinae</taxon>
        <taxon>Rhipicephalus</taxon>
        <taxon>Rhipicephalus</taxon>
    </lineage>
</organism>
<sequence>MQLAKRGQPQLGHKRADGRPKISCHSNGGALVNLVLHQQVCRLLIGGVSLKEVVRSQGMRNPPL</sequence>
<feature type="region of interest" description="Disordered" evidence="1">
    <location>
        <begin position="1"/>
        <end position="21"/>
    </location>
</feature>
<evidence type="ECO:0000256" key="1">
    <source>
        <dbReference type="SAM" id="MobiDB-lite"/>
    </source>
</evidence>
<dbReference type="Proteomes" id="UP000821837">
    <property type="component" value="Chromosome 1"/>
</dbReference>
<keyword evidence="3" id="KW-1185">Reference proteome</keyword>
<dbReference type="AlphaFoldDB" id="A0A9D4QGA0"/>
<evidence type="ECO:0000313" key="3">
    <source>
        <dbReference type="Proteomes" id="UP000821837"/>
    </source>
</evidence>
<reference evidence="2" key="2">
    <citation type="submission" date="2021-09" db="EMBL/GenBank/DDBJ databases">
        <authorList>
            <person name="Jia N."/>
            <person name="Wang J."/>
            <person name="Shi W."/>
            <person name="Du L."/>
            <person name="Sun Y."/>
            <person name="Zhan W."/>
            <person name="Jiang J."/>
            <person name="Wang Q."/>
            <person name="Zhang B."/>
            <person name="Ji P."/>
            <person name="Sakyi L.B."/>
            <person name="Cui X."/>
            <person name="Yuan T."/>
            <person name="Jiang B."/>
            <person name="Yang W."/>
            <person name="Lam T.T.-Y."/>
            <person name="Chang Q."/>
            <person name="Ding S."/>
            <person name="Wang X."/>
            <person name="Zhu J."/>
            <person name="Ruan X."/>
            <person name="Zhao L."/>
            <person name="Wei J."/>
            <person name="Que T."/>
            <person name="Du C."/>
            <person name="Cheng J."/>
            <person name="Dai P."/>
            <person name="Han X."/>
            <person name="Huang E."/>
            <person name="Gao Y."/>
            <person name="Liu J."/>
            <person name="Shao H."/>
            <person name="Ye R."/>
            <person name="Li L."/>
            <person name="Wei W."/>
            <person name="Wang X."/>
            <person name="Wang C."/>
            <person name="Huo Q."/>
            <person name="Li W."/>
            <person name="Guo W."/>
            <person name="Chen H."/>
            <person name="Chen S."/>
            <person name="Zhou L."/>
            <person name="Zhou L."/>
            <person name="Ni X."/>
            <person name="Tian J."/>
            <person name="Zhou Y."/>
            <person name="Sheng Y."/>
            <person name="Liu T."/>
            <person name="Pan Y."/>
            <person name="Xia L."/>
            <person name="Li J."/>
            <person name="Zhao F."/>
            <person name="Cao W."/>
        </authorList>
    </citation>
    <scope>NUCLEOTIDE SEQUENCE</scope>
    <source>
        <strain evidence="2">Rsan-2018</strain>
        <tissue evidence="2">Larvae</tissue>
    </source>
</reference>
<name>A0A9D4QGA0_RHISA</name>
<proteinExistence type="predicted"/>
<reference evidence="2" key="1">
    <citation type="journal article" date="2020" name="Cell">
        <title>Large-Scale Comparative Analyses of Tick Genomes Elucidate Their Genetic Diversity and Vector Capacities.</title>
        <authorList>
            <consortium name="Tick Genome and Microbiome Consortium (TIGMIC)"/>
            <person name="Jia N."/>
            <person name="Wang J."/>
            <person name="Shi W."/>
            <person name="Du L."/>
            <person name="Sun Y."/>
            <person name="Zhan W."/>
            <person name="Jiang J.F."/>
            <person name="Wang Q."/>
            <person name="Zhang B."/>
            <person name="Ji P."/>
            <person name="Bell-Sakyi L."/>
            <person name="Cui X.M."/>
            <person name="Yuan T.T."/>
            <person name="Jiang B.G."/>
            <person name="Yang W.F."/>
            <person name="Lam T.T."/>
            <person name="Chang Q.C."/>
            <person name="Ding S.J."/>
            <person name="Wang X.J."/>
            <person name="Zhu J.G."/>
            <person name="Ruan X.D."/>
            <person name="Zhao L."/>
            <person name="Wei J.T."/>
            <person name="Ye R.Z."/>
            <person name="Que T.C."/>
            <person name="Du C.H."/>
            <person name="Zhou Y.H."/>
            <person name="Cheng J.X."/>
            <person name="Dai P.F."/>
            <person name="Guo W.B."/>
            <person name="Han X.H."/>
            <person name="Huang E.J."/>
            <person name="Li L.F."/>
            <person name="Wei W."/>
            <person name="Gao Y.C."/>
            <person name="Liu J.Z."/>
            <person name="Shao H.Z."/>
            <person name="Wang X."/>
            <person name="Wang C.C."/>
            <person name="Yang T.C."/>
            <person name="Huo Q.B."/>
            <person name="Li W."/>
            <person name="Chen H.Y."/>
            <person name="Chen S.E."/>
            <person name="Zhou L.G."/>
            <person name="Ni X.B."/>
            <person name="Tian J.H."/>
            <person name="Sheng Y."/>
            <person name="Liu T."/>
            <person name="Pan Y.S."/>
            <person name="Xia L.Y."/>
            <person name="Li J."/>
            <person name="Zhao F."/>
            <person name="Cao W.C."/>
        </authorList>
    </citation>
    <scope>NUCLEOTIDE SEQUENCE</scope>
    <source>
        <strain evidence="2">Rsan-2018</strain>
    </source>
</reference>
<gene>
    <name evidence="2" type="ORF">HPB52_003587</name>
</gene>
<comment type="caution">
    <text evidence="2">The sequence shown here is derived from an EMBL/GenBank/DDBJ whole genome shotgun (WGS) entry which is preliminary data.</text>
</comment>
<protein>
    <submittedName>
        <fullName evidence="2">Uncharacterized protein</fullName>
    </submittedName>
</protein>